<feature type="transmembrane region" description="Helical" evidence="1">
    <location>
        <begin position="86"/>
        <end position="107"/>
    </location>
</feature>
<dbReference type="Proteomes" id="UP001597187">
    <property type="component" value="Unassembled WGS sequence"/>
</dbReference>
<feature type="transmembrane region" description="Helical" evidence="1">
    <location>
        <begin position="156"/>
        <end position="174"/>
    </location>
</feature>
<keyword evidence="1" id="KW-1133">Transmembrane helix</keyword>
<gene>
    <name evidence="2" type="ORF">ACFSBT_01505</name>
</gene>
<organism evidence="2 3">
    <name type="scientific">Halomarina rubra</name>
    <dbReference type="NCBI Taxonomy" id="2071873"/>
    <lineage>
        <taxon>Archaea</taxon>
        <taxon>Methanobacteriati</taxon>
        <taxon>Methanobacteriota</taxon>
        <taxon>Stenosarchaea group</taxon>
        <taxon>Halobacteria</taxon>
        <taxon>Halobacteriales</taxon>
        <taxon>Natronomonadaceae</taxon>
        <taxon>Halomarina</taxon>
    </lineage>
</organism>
<keyword evidence="1" id="KW-0812">Transmembrane</keyword>
<evidence type="ECO:0008006" key="4">
    <source>
        <dbReference type="Google" id="ProtNLM"/>
    </source>
</evidence>
<dbReference type="RefSeq" id="WP_250871937.1">
    <property type="nucleotide sequence ID" value="NZ_JALXFV010000002.1"/>
</dbReference>
<dbReference type="AlphaFoldDB" id="A0ABD6AQJ1"/>
<feature type="transmembrane region" description="Helical" evidence="1">
    <location>
        <begin position="119"/>
        <end position="136"/>
    </location>
</feature>
<keyword evidence="1" id="KW-0472">Membrane</keyword>
<comment type="caution">
    <text evidence="2">The sequence shown here is derived from an EMBL/GenBank/DDBJ whole genome shotgun (WGS) entry which is preliminary data.</text>
</comment>
<proteinExistence type="predicted"/>
<keyword evidence="3" id="KW-1185">Reference proteome</keyword>
<evidence type="ECO:0000256" key="1">
    <source>
        <dbReference type="SAM" id="Phobius"/>
    </source>
</evidence>
<sequence>MLTEHFTDLRPTTDSRADAARFDSSTANGTAADVEERWRTVATSAVGGGLATVVMTLFREPTARSLPPTADFLGRWLGGAPEDYPVSALALHLVYGVVAGVVFGALWRRFVPRTSQPELFGILTGSAYGLVLSVFGRRVVLRHLVGMRLDPDEASVFHAGHLIYGVALGGWVGSRVHRTDP</sequence>
<name>A0ABD6AQJ1_9EURY</name>
<accession>A0ABD6AQJ1</accession>
<dbReference type="EMBL" id="JBHUDC010000002">
    <property type="protein sequence ID" value="MFD1511954.1"/>
    <property type="molecule type" value="Genomic_DNA"/>
</dbReference>
<evidence type="ECO:0000313" key="3">
    <source>
        <dbReference type="Proteomes" id="UP001597187"/>
    </source>
</evidence>
<evidence type="ECO:0000313" key="2">
    <source>
        <dbReference type="EMBL" id="MFD1511954.1"/>
    </source>
</evidence>
<protein>
    <recommendedName>
        <fullName evidence="4">DUF1440 domain-containing protein</fullName>
    </recommendedName>
</protein>
<reference evidence="2 3" key="1">
    <citation type="journal article" date="2019" name="Int. J. Syst. Evol. Microbiol.">
        <title>The Global Catalogue of Microorganisms (GCM) 10K type strain sequencing project: providing services to taxonomists for standard genome sequencing and annotation.</title>
        <authorList>
            <consortium name="The Broad Institute Genomics Platform"/>
            <consortium name="The Broad Institute Genome Sequencing Center for Infectious Disease"/>
            <person name="Wu L."/>
            <person name="Ma J."/>
        </authorList>
    </citation>
    <scope>NUCLEOTIDE SEQUENCE [LARGE SCALE GENOMIC DNA]</scope>
    <source>
        <strain evidence="2 3">CGMCC 1.12563</strain>
    </source>
</reference>